<dbReference type="PRINTS" id="PR00922">
    <property type="entry name" value="DADACBPTASE3"/>
</dbReference>
<proteinExistence type="inferred from homology"/>
<accession>A0A6J6GCG4</accession>
<dbReference type="GO" id="GO:0004185">
    <property type="term" value="F:serine-type carboxypeptidase activity"/>
    <property type="evidence" value="ECO:0007669"/>
    <property type="project" value="InterPro"/>
</dbReference>
<name>A0A6J6GCG4_9ZZZZ</name>
<organism evidence="3">
    <name type="scientific">freshwater metagenome</name>
    <dbReference type="NCBI Taxonomy" id="449393"/>
    <lineage>
        <taxon>unclassified sequences</taxon>
        <taxon>metagenomes</taxon>
        <taxon>ecological metagenomes</taxon>
    </lineage>
</organism>
<dbReference type="Gene3D" id="3.40.710.10">
    <property type="entry name" value="DD-peptidase/beta-lactamase superfamily"/>
    <property type="match status" value="1"/>
</dbReference>
<dbReference type="PANTHER" id="PTHR30023">
    <property type="entry name" value="D-ALANYL-D-ALANINE CARBOXYPEPTIDASE"/>
    <property type="match status" value="1"/>
</dbReference>
<dbReference type="SUPFAM" id="SSF56601">
    <property type="entry name" value="beta-lactamase/transpeptidase-like"/>
    <property type="match status" value="1"/>
</dbReference>
<dbReference type="EMBL" id="CAEZUN010000047">
    <property type="protein sequence ID" value="CAB4598956.1"/>
    <property type="molecule type" value="Genomic_DNA"/>
</dbReference>
<evidence type="ECO:0000313" key="3">
    <source>
        <dbReference type="EMBL" id="CAB4598956.1"/>
    </source>
</evidence>
<dbReference type="PROSITE" id="PS51257">
    <property type="entry name" value="PROKAR_LIPOPROTEIN"/>
    <property type="match status" value="1"/>
</dbReference>
<dbReference type="PANTHER" id="PTHR30023:SF0">
    <property type="entry name" value="PENICILLIN-SENSITIVE CARBOXYPEPTIDASE A"/>
    <property type="match status" value="1"/>
</dbReference>
<reference evidence="3" key="1">
    <citation type="submission" date="2020-05" db="EMBL/GenBank/DDBJ databases">
        <authorList>
            <person name="Chiriac C."/>
            <person name="Salcher M."/>
            <person name="Ghai R."/>
            <person name="Kavagutti S V."/>
        </authorList>
    </citation>
    <scope>NUCLEOTIDE SEQUENCE</scope>
</reference>
<keyword evidence="2" id="KW-0378">Hydrolase</keyword>
<dbReference type="GO" id="GO:0006508">
    <property type="term" value="P:proteolysis"/>
    <property type="evidence" value="ECO:0007669"/>
    <property type="project" value="InterPro"/>
</dbReference>
<gene>
    <name evidence="3" type="ORF">UFOPK1826_00519</name>
</gene>
<comment type="similarity">
    <text evidence="1">Belongs to the peptidase S13 family.</text>
</comment>
<dbReference type="InterPro" id="IPR000667">
    <property type="entry name" value="Peptidase_S13"/>
</dbReference>
<evidence type="ECO:0000256" key="1">
    <source>
        <dbReference type="ARBA" id="ARBA00006096"/>
    </source>
</evidence>
<sequence length="483" mass="51578">MKFRKQRQRFNDYCERTQINRLIGVLLFATLIGCVPLVSAIEVAKTKETRAATLEISDQLDKPPVTPIFSARRIPQALVDSTLKVRVAAKLQQLSTTLPADSCLTVRTDDREIYSLRSDLALIPGSNMKLLTAAVALDVIKPDTVFSTRLLGVVEDSVVRGDLWLVGSGDPLLSTRDYPPTEKYPTMTPTYVEGLVESLVASGIKSIQGSVIGDESLYDRERYSPNWGDGIRGTEAGPLGALMINDANTSDSPVKLANPAFAAAKEFTRLLKESGIFVKGSPDIDTAPPDTPQIAKIDSVPLRDIVAEMLTNSDNNTAELLLKEIGRVSQGAATRLAGLQVVANKIVEWQLPSAGVALGDGSGLDRSTQLTCNLLTSLLQRAGANSDLVKGMSIAGSIGTLRENFITGPALNVLRGKTGTLTGVKALSGVFPFSDDHATVFTLLLNGAGTSTTEIYIPIWNSLISSLATGGDSIDLEKVAPLK</sequence>
<dbReference type="Pfam" id="PF02113">
    <property type="entry name" value="Peptidase_S13"/>
    <property type="match status" value="1"/>
</dbReference>
<dbReference type="Gene3D" id="3.50.80.20">
    <property type="entry name" value="D-Ala-D-Ala carboxypeptidase C, peptidase S13"/>
    <property type="match status" value="1"/>
</dbReference>
<dbReference type="InterPro" id="IPR012338">
    <property type="entry name" value="Beta-lactam/transpept-like"/>
</dbReference>
<dbReference type="AlphaFoldDB" id="A0A6J6GCG4"/>
<dbReference type="GO" id="GO:0000270">
    <property type="term" value="P:peptidoglycan metabolic process"/>
    <property type="evidence" value="ECO:0007669"/>
    <property type="project" value="TreeGrafter"/>
</dbReference>
<evidence type="ECO:0000256" key="2">
    <source>
        <dbReference type="ARBA" id="ARBA00022801"/>
    </source>
</evidence>
<protein>
    <submittedName>
        <fullName evidence="3">Unannotated protein</fullName>
    </submittedName>
</protein>